<organism evidence="4 5">
    <name type="scientific">Idiomarina piscisalsi</name>
    <dbReference type="NCBI Taxonomy" id="1096243"/>
    <lineage>
        <taxon>Bacteria</taxon>
        <taxon>Pseudomonadati</taxon>
        <taxon>Pseudomonadota</taxon>
        <taxon>Gammaproteobacteria</taxon>
        <taxon>Alteromonadales</taxon>
        <taxon>Idiomarinaceae</taxon>
        <taxon>Idiomarina</taxon>
    </lineage>
</organism>
<dbReference type="GO" id="GO:0005096">
    <property type="term" value="F:GTPase activator activity"/>
    <property type="evidence" value="ECO:0007669"/>
    <property type="project" value="UniProtKB-KW"/>
</dbReference>
<evidence type="ECO:0000256" key="2">
    <source>
        <dbReference type="ARBA" id="ARBA00022517"/>
    </source>
</evidence>
<dbReference type="EMBL" id="PIQA01000004">
    <property type="protein sequence ID" value="RUO64426.1"/>
    <property type="molecule type" value="Genomic_DNA"/>
</dbReference>
<evidence type="ECO:0000256" key="1">
    <source>
        <dbReference type="ARBA" id="ARBA00022468"/>
    </source>
</evidence>
<keyword evidence="1" id="KW-0343">GTPase activation</keyword>
<feature type="region of interest" description="Disordered" evidence="3">
    <location>
        <begin position="1"/>
        <end position="71"/>
    </location>
</feature>
<dbReference type="Proteomes" id="UP000288361">
    <property type="component" value="Unassembled WGS sequence"/>
</dbReference>
<dbReference type="AlphaFoldDB" id="A0A432YS60"/>
<evidence type="ECO:0000313" key="4">
    <source>
        <dbReference type="EMBL" id="RUO64426.1"/>
    </source>
</evidence>
<comment type="caution">
    <text evidence="4">The sequence shown here is derived from an EMBL/GenBank/DDBJ whole genome shotgun (WGS) entry which is preliminary data.</text>
</comment>
<gene>
    <name evidence="4" type="ORF">CWI73_06940</name>
</gene>
<protein>
    <recommendedName>
        <fullName evidence="6">Der GTPase-activating protein YihI</fullName>
    </recommendedName>
</protein>
<dbReference type="Pfam" id="PF04220">
    <property type="entry name" value="YihI"/>
    <property type="match status" value="1"/>
</dbReference>
<name>A0A432YS60_9GAMM</name>
<accession>A0A432YS60</accession>
<evidence type="ECO:0000256" key="3">
    <source>
        <dbReference type="SAM" id="MobiDB-lite"/>
    </source>
</evidence>
<dbReference type="GO" id="GO:0042254">
    <property type="term" value="P:ribosome biogenesis"/>
    <property type="evidence" value="ECO:0007669"/>
    <property type="project" value="UniProtKB-KW"/>
</dbReference>
<dbReference type="NCBIfam" id="NF003560">
    <property type="entry name" value="PRK05244.1-1"/>
    <property type="match status" value="1"/>
</dbReference>
<evidence type="ECO:0000313" key="5">
    <source>
        <dbReference type="Proteomes" id="UP000288361"/>
    </source>
</evidence>
<reference evidence="4 5" key="1">
    <citation type="journal article" date="2011" name="Front. Microbiol.">
        <title>Genomic signatures of strain selection and enhancement in Bacillus atrophaeus var. globigii, a historical biowarfare simulant.</title>
        <authorList>
            <person name="Gibbons H.S."/>
            <person name="Broomall S.M."/>
            <person name="McNew L.A."/>
            <person name="Daligault H."/>
            <person name="Chapman C."/>
            <person name="Bruce D."/>
            <person name="Karavis M."/>
            <person name="Krepps M."/>
            <person name="McGregor P.A."/>
            <person name="Hong C."/>
            <person name="Park K.H."/>
            <person name="Akmal A."/>
            <person name="Feldman A."/>
            <person name="Lin J.S."/>
            <person name="Chang W.E."/>
            <person name="Higgs B.W."/>
            <person name="Demirev P."/>
            <person name="Lindquist J."/>
            <person name="Liem A."/>
            <person name="Fochler E."/>
            <person name="Read T.D."/>
            <person name="Tapia R."/>
            <person name="Johnson S."/>
            <person name="Bishop-Lilly K.A."/>
            <person name="Detter C."/>
            <person name="Han C."/>
            <person name="Sozhamannan S."/>
            <person name="Rosenzweig C.N."/>
            <person name="Skowronski E.W."/>
        </authorList>
    </citation>
    <scope>NUCLEOTIDE SEQUENCE [LARGE SCALE GENOMIC DNA]</scope>
    <source>
        <strain evidence="4 5">TPS4-2</strain>
    </source>
</reference>
<keyword evidence="2" id="KW-0690">Ribosome biogenesis</keyword>
<dbReference type="RefSeq" id="WP_126752115.1">
    <property type="nucleotide sequence ID" value="NZ_JBHUMT010000001.1"/>
</dbReference>
<dbReference type="InterPro" id="IPR007336">
    <property type="entry name" value="YihI"/>
</dbReference>
<proteinExistence type="predicted"/>
<sequence>MTRRKKTRKTGPLAPSKQPKDKRPSETSTKGKKKGKGLRPGQRHLENQKAGVAQSKSTDEKDPRIGSRRKIELVMTPEQELQQLQNDERLQRLVERFEEGETLSADDQRYLDEKSERYETLVSKLGYELDDDWDDEEY</sequence>
<evidence type="ECO:0008006" key="6">
    <source>
        <dbReference type="Google" id="ProtNLM"/>
    </source>
</evidence>
<feature type="compositionally biased region" description="Basic and acidic residues" evidence="3">
    <location>
        <begin position="57"/>
        <end position="71"/>
    </location>
</feature>